<protein>
    <submittedName>
        <fullName evidence="1">Uncharacterized protein</fullName>
    </submittedName>
</protein>
<dbReference type="AlphaFoldDB" id="A0A1X1IXB2"/>
<gene>
    <name evidence="1" type="ORF">B7709_05860</name>
</gene>
<name>A0A1X1IXB2_STROR</name>
<dbReference type="EMBL" id="NCUW01000029">
    <property type="protein sequence ID" value="ORO77818.1"/>
    <property type="molecule type" value="Genomic_DNA"/>
</dbReference>
<proteinExistence type="predicted"/>
<organism evidence="1 2">
    <name type="scientific">Streptococcus oralis subsp. dentisani</name>
    <dbReference type="NCBI Taxonomy" id="1458253"/>
    <lineage>
        <taxon>Bacteria</taxon>
        <taxon>Bacillati</taxon>
        <taxon>Bacillota</taxon>
        <taxon>Bacilli</taxon>
        <taxon>Lactobacillales</taxon>
        <taxon>Streptococcaceae</taxon>
        <taxon>Streptococcus</taxon>
    </lineage>
</organism>
<evidence type="ECO:0000313" key="1">
    <source>
        <dbReference type="EMBL" id="ORO77818.1"/>
    </source>
</evidence>
<dbReference type="RefSeq" id="WP_084972066.1">
    <property type="nucleotide sequence ID" value="NZ_NCUW01000029.1"/>
</dbReference>
<dbReference type="CDD" id="cd01646">
    <property type="entry name" value="RT_Bac_retron_I"/>
    <property type="match status" value="1"/>
</dbReference>
<accession>A0A1X1IXB2</accession>
<dbReference type="Proteomes" id="UP000194008">
    <property type="component" value="Unassembled WGS sequence"/>
</dbReference>
<reference evidence="1 2" key="1">
    <citation type="journal article" date="2016" name="Eur. J. Clin. Microbiol. Infect. Dis.">
        <title>Whole genome sequencing as a tool for phylogenetic analysis of clinical strains of Mitis group streptococci.</title>
        <authorList>
            <person name="Rasmussen L.H."/>
            <person name="Dargis R."/>
            <person name="Hojholt K."/>
            <person name="Christensen J.J."/>
            <person name="Skovgaard O."/>
            <person name="Justesen U.S."/>
            <person name="Rosenvinge F.S."/>
            <person name="Moser C."/>
            <person name="Lukjancenko O."/>
            <person name="Rasmussen S."/>
            <person name="Nielsen X.C."/>
        </authorList>
    </citation>
    <scope>NUCLEOTIDE SEQUENCE [LARGE SCALE GENOMIC DNA]</scope>
    <source>
        <strain evidence="1 2">Y_5914_11</strain>
    </source>
</reference>
<comment type="caution">
    <text evidence="1">The sequence shown here is derived from an EMBL/GenBank/DDBJ whole genome shotgun (WGS) entry which is preliminary data.</text>
</comment>
<sequence length="478" mass="57615">MTEDEILQYAFDYIMSVAREKVYNLQFIAIMNYFKIKDNFPRIENYGLNYEDFSKKYKKFCVRDFVYKKDYYSTREMYLIAPSYYLYYTFNVFKYFYYNQEFLNFSQKNIKVFYSGELSFDDQNKISINSNFSNSYKNFQLEKVSFIGGKALVIDIQDFFKSISTDRLIEMLNIKNKNCFCRQSIDNLKLFFNNNNFESLPQFHYSIASSVLSQFYLIDFTCAMNRILIREKCQAVRFVDDMVISLPKYKRLKKVNEVLNELSYFLWENHLNLNSSKTQILKNKDYKTNVDIIEDSYSNESKSSYTVNKIINDKVDLLLKNQAENLIKFIEELRKCFSSKSVDLKTYHKCIKKYISIDGEHATKVINHLNYSKKWKNLDKKILIKLIEDNTYIFFNPMQFTTFFLLIFKHLRTLGCENQFILDKFLNDLKNKNQLTFREGVMTIQYFLQTKYNDKELLEKMKDINKKYVEFLDEFYNV</sequence>
<evidence type="ECO:0000313" key="2">
    <source>
        <dbReference type="Proteomes" id="UP000194008"/>
    </source>
</evidence>